<dbReference type="Pfam" id="PF23430">
    <property type="entry name" value="DUF7117"/>
    <property type="match status" value="1"/>
</dbReference>
<evidence type="ECO:0000313" key="2">
    <source>
        <dbReference type="Proteomes" id="UP000663586"/>
    </source>
</evidence>
<accession>A0A897MP47</accession>
<reference evidence="1" key="1">
    <citation type="submission" date="2020-11" db="EMBL/GenBank/DDBJ databases">
        <title>Carbohydrate-dependent, anaerobic sulfur respiration: A novel catabolism in halophilic archaea.</title>
        <authorList>
            <person name="Sorokin D.Y."/>
            <person name="Messina E."/>
            <person name="Smedile F."/>
            <person name="La Cono V."/>
            <person name="Hallsworth J.E."/>
            <person name="Yakimov M.M."/>
        </authorList>
    </citation>
    <scope>NUCLEOTIDE SEQUENCE</scope>
    <source>
        <strain evidence="1">AArc-S</strain>
    </source>
</reference>
<gene>
    <name evidence="1" type="ORF">AArcS_0940</name>
</gene>
<name>A0A897MP47_9EURY</name>
<dbReference type="GeneID" id="70684327"/>
<sequence>MEIRGQRECKECGTRWSYYETGTVSCPECDSVKSVGIDEERKRHTASPATLNLTSVRNMIDDESREDIAAAAVEECRDYIRSHGFIDAGELQPLDDVYLAAHELRGVADVFGRSLDPTEDEELYYLSLLRGADHGERPDTESVPASIREARGLAYANAVDEYRAELKTYLDDQPRTDHEALATLQSLTEHVKRVRALQGDVDPKTAERLVKAARALGEYLRWDDEDALVRCQERLDRLSA</sequence>
<dbReference type="Proteomes" id="UP000663586">
    <property type="component" value="Chromosome"/>
</dbReference>
<proteinExistence type="predicted"/>
<organism evidence="1 2">
    <name type="scientific">Natranaeroarchaeum sulfidigenes</name>
    <dbReference type="NCBI Taxonomy" id="2784880"/>
    <lineage>
        <taxon>Archaea</taxon>
        <taxon>Methanobacteriati</taxon>
        <taxon>Methanobacteriota</taxon>
        <taxon>Stenosarchaea group</taxon>
        <taxon>Halobacteria</taxon>
        <taxon>Halobacteriales</taxon>
        <taxon>Natronoarchaeaceae</taxon>
        <taxon>Natranaeroarchaeum</taxon>
    </lineage>
</organism>
<protein>
    <submittedName>
        <fullName evidence="1">Zn finger containing protein</fullName>
    </submittedName>
</protein>
<dbReference type="KEGG" id="hara:AArcS_0940"/>
<evidence type="ECO:0000313" key="1">
    <source>
        <dbReference type="EMBL" id="QSG02162.1"/>
    </source>
</evidence>
<dbReference type="RefSeq" id="WP_238479293.1">
    <property type="nucleotide sequence ID" value="NZ_CP064786.1"/>
</dbReference>
<dbReference type="InterPro" id="IPR055541">
    <property type="entry name" value="DUF7117"/>
</dbReference>
<dbReference type="AlphaFoldDB" id="A0A897MP47"/>
<dbReference type="EMBL" id="CP064786">
    <property type="protein sequence ID" value="QSG02162.1"/>
    <property type="molecule type" value="Genomic_DNA"/>
</dbReference>
<keyword evidence="2" id="KW-1185">Reference proteome</keyword>